<accession>A0A1H1NNA9</accession>
<dbReference type="STRING" id="545619.SAMN04489860_0577"/>
<dbReference type="RefSeq" id="WP_083371511.1">
    <property type="nucleotide sequence ID" value="NZ_LT629776.1"/>
</dbReference>
<sequence length="145" mass="15095">MASATTLPLAGTRTPEATAAVFPVTPGYGFTPTQRAALDATPWGWRTGVVRSVSERLTCVGYDADVLPAAPSGPTGLGEPAPVPNRAILWHAADLRAALHVGDLVAVHEEHHALRYVVDDAHDAIRTVSAFVECGVGPAPRPATT</sequence>
<dbReference type="AlphaFoldDB" id="A0A1H1NNA9"/>
<keyword evidence="2" id="KW-1185">Reference proteome</keyword>
<evidence type="ECO:0000313" key="2">
    <source>
        <dbReference type="Proteomes" id="UP000185663"/>
    </source>
</evidence>
<evidence type="ECO:0000313" key="1">
    <source>
        <dbReference type="EMBL" id="SDS00373.1"/>
    </source>
</evidence>
<name>A0A1H1NNA9_9CELL</name>
<dbReference type="Proteomes" id="UP000185663">
    <property type="component" value="Chromosome I"/>
</dbReference>
<dbReference type="EMBL" id="LT629776">
    <property type="protein sequence ID" value="SDS00373.1"/>
    <property type="molecule type" value="Genomic_DNA"/>
</dbReference>
<proteinExistence type="predicted"/>
<reference evidence="2" key="1">
    <citation type="submission" date="2016-10" db="EMBL/GenBank/DDBJ databases">
        <authorList>
            <person name="Varghese N."/>
            <person name="Submissions S."/>
        </authorList>
    </citation>
    <scope>NUCLEOTIDE SEQUENCE [LARGE SCALE GENOMIC DNA]</scope>
    <source>
        <strain evidence="2">DSM 22126</strain>
    </source>
</reference>
<organism evidence="1 2">
    <name type="scientific">Paraoerskovia marina</name>
    <dbReference type="NCBI Taxonomy" id="545619"/>
    <lineage>
        <taxon>Bacteria</taxon>
        <taxon>Bacillati</taxon>
        <taxon>Actinomycetota</taxon>
        <taxon>Actinomycetes</taxon>
        <taxon>Micrococcales</taxon>
        <taxon>Cellulomonadaceae</taxon>
        <taxon>Paraoerskovia</taxon>
    </lineage>
</organism>
<gene>
    <name evidence="1" type="ORF">SAMN04489860_0577</name>
</gene>
<protein>
    <submittedName>
        <fullName evidence="1">Uncharacterized protein</fullName>
    </submittedName>
</protein>